<feature type="compositionally biased region" description="Polar residues" evidence="1">
    <location>
        <begin position="1"/>
        <end position="13"/>
    </location>
</feature>
<proteinExistence type="predicted"/>
<protein>
    <submittedName>
        <fullName evidence="2">Uncharacterized protein</fullName>
    </submittedName>
</protein>
<accession>A0ABU6THZ1</accession>
<reference evidence="2 3" key="1">
    <citation type="journal article" date="2023" name="Plants (Basel)">
        <title>Bridging the Gap: Combining Genomics and Transcriptomics Approaches to Understand Stylosanthes scabra, an Orphan Legume from the Brazilian Caatinga.</title>
        <authorList>
            <person name="Ferreira-Neto J.R.C."/>
            <person name="da Silva M.D."/>
            <person name="Binneck E."/>
            <person name="de Melo N.F."/>
            <person name="da Silva R.H."/>
            <person name="de Melo A.L.T.M."/>
            <person name="Pandolfi V."/>
            <person name="Bustamante F.O."/>
            <person name="Brasileiro-Vidal A.C."/>
            <person name="Benko-Iseppon A.M."/>
        </authorList>
    </citation>
    <scope>NUCLEOTIDE SEQUENCE [LARGE SCALE GENOMIC DNA]</scope>
    <source>
        <tissue evidence="2">Leaves</tissue>
    </source>
</reference>
<dbReference type="EMBL" id="JASCZI010090964">
    <property type="protein sequence ID" value="MED6148120.1"/>
    <property type="molecule type" value="Genomic_DNA"/>
</dbReference>
<feature type="region of interest" description="Disordered" evidence="1">
    <location>
        <begin position="1"/>
        <end position="30"/>
    </location>
</feature>
<evidence type="ECO:0000313" key="3">
    <source>
        <dbReference type="Proteomes" id="UP001341840"/>
    </source>
</evidence>
<evidence type="ECO:0000313" key="2">
    <source>
        <dbReference type="EMBL" id="MED6148120.1"/>
    </source>
</evidence>
<name>A0ABU6THZ1_9FABA</name>
<feature type="compositionally biased region" description="Basic residues" evidence="1">
    <location>
        <begin position="14"/>
        <end position="26"/>
    </location>
</feature>
<evidence type="ECO:0000256" key="1">
    <source>
        <dbReference type="SAM" id="MobiDB-lite"/>
    </source>
</evidence>
<sequence>MSALQKTRSGSRSAQKRRVSKTRGRGNTRVAFPVRADPTDAAKNRRATRGRIWAVEEAMEINGYCNFWRKEQWLAGVLQEVRGSACGGHWQRGGARLTRDGKRKMMVRAVTNQSVGRGLKIELKEAV</sequence>
<keyword evidence="3" id="KW-1185">Reference proteome</keyword>
<organism evidence="2 3">
    <name type="scientific">Stylosanthes scabra</name>
    <dbReference type="NCBI Taxonomy" id="79078"/>
    <lineage>
        <taxon>Eukaryota</taxon>
        <taxon>Viridiplantae</taxon>
        <taxon>Streptophyta</taxon>
        <taxon>Embryophyta</taxon>
        <taxon>Tracheophyta</taxon>
        <taxon>Spermatophyta</taxon>
        <taxon>Magnoliopsida</taxon>
        <taxon>eudicotyledons</taxon>
        <taxon>Gunneridae</taxon>
        <taxon>Pentapetalae</taxon>
        <taxon>rosids</taxon>
        <taxon>fabids</taxon>
        <taxon>Fabales</taxon>
        <taxon>Fabaceae</taxon>
        <taxon>Papilionoideae</taxon>
        <taxon>50 kb inversion clade</taxon>
        <taxon>dalbergioids sensu lato</taxon>
        <taxon>Dalbergieae</taxon>
        <taxon>Pterocarpus clade</taxon>
        <taxon>Stylosanthes</taxon>
    </lineage>
</organism>
<comment type="caution">
    <text evidence="2">The sequence shown here is derived from an EMBL/GenBank/DDBJ whole genome shotgun (WGS) entry which is preliminary data.</text>
</comment>
<dbReference type="Proteomes" id="UP001341840">
    <property type="component" value="Unassembled WGS sequence"/>
</dbReference>
<gene>
    <name evidence="2" type="ORF">PIB30_050191</name>
</gene>